<gene>
    <name evidence="8" type="ORF">IEO70_08925</name>
</gene>
<evidence type="ECO:0000313" key="8">
    <source>
        <dbReference type="EMBL" id="MBD3108489.1"/>
    </source>
</evidence>
<protein>
    <recommendedName>
        <fullName evidence="7">Flagellar protein FliT</fullName>
    </recommendedName>
</protein>
<evidence type="ECO:0000256" key="3">
    <source>
        <dbReference type="ARBA" id="ARBA00022795"/>
    </source>
</evidence>
<reference evidence="8" key="1">
    <citation type="submission" date="2020-09" db="EMBL/GenBank/DDBJ databases">
        <title>Bacillus faecalis sp. nov., a moderately halophilic bacterium isolated from cow faeces.</title>
        <authorList>
            <person name="Jiang L."/>
            <person name="Lee J."/>
        </authorList>
    </citation>
    <scope>NUCLEOTIDE SEQUENCE</scope>
    <source>
        <strain evidence="8">AGMB 02131</strain>
    </source>
</reference>
<evidence type="ECO:0000256" key="6">
    <source>
        <dbReference type="ARBA" id="ARBA00093785"/>
    </source>
</evidence>
<evidence type="ECO:0000256" key="7">
    <source>
        <dbReference type="ARBA" id="ARBA00093797"/>
    </source>
</evidence>
<comment type="caution">
    <text evidence="8">The sequence shown here is derived from an EMBL/GenBank/DDBJ whole genome shotgun (WGS) entry which is preliminary data.</text>
</comment>
<dbReference type="EMBL" id="JACXSI010000019">
    <property type="protein sequence ID" value="MBD3108489.1"/>
    <property type="molecule type" value="Genomic_DNA"/>
</dbReference>
<keyword evidence="9" id="KW-1185">Reference proteome</keyword>
<comment type="subcellular location">
    <subcellularLocation>
        <location evidence="1">Cytoplasm</location>
        <location evidence="1">Cytosol</location>
    </subcellularLocation>
</comment>
<keyword evidence="4" id="KW-0143">Chaperone</keyword>
<accession>A0A927HB05</accession>
<sequence length="114" mass="13507">MRESLEKCYYITKELFEKSKISVDYSDEQYNELVILLSEREELLSTLNPPFSESERLLGTEIIELNKKVEKQINGIKNQITEKIKSLNKREKYIDNYTGYNGPSAYGYFYDKKK</sequence>
<dbReference type="Proteomes" id="UP000602076">
    <property type="component" value="Unassembled WGS sequence"/>
</dbReference>
<comment type="similarity">
    <text evidence="6">Belongs to the bacillales FliT family.</text>
</comment>
<name>A0A927HB05_9BACI</name>
<evidence type="ECO:0000256" key="4">
    <source>
        <dbReference type="ARBA" id="ARBA00023186"/>
    </source>
</evidence>
<evidence type="ECO:0000256" key="1">
    <source>
        <dbReference type="ARBA" id="ARBA00004514"/>
    </source>
</evidence>
<organism evidence="8 9">
    <name type="scientific">Peribacillus faecalis</name>
    <dbReference type="NCBI Taxonomy" id="2772559"/>
    <lineage>
        <taxon>Bacteria</taxon>
        <taxon>Bacillati</taxon>
        <taxon>Bacillota</taxon>
        <taxon>Bacilli</taxon>
        <taxon>Bacillales</taxon>
        <taxon>Bacillaceae</taxon>
        <taxon>Peribacillus</taxon>
    </lineage>
</organism>
<evidence type="ECO:0000313" key="9">
    <source>
        <dbReference type="Proteomes" id="UP000602076"/>
    </source>
</evidence>
<evidence type="ECO:0000256" key="2">
    <source>
        <dbReference type="ARBA" id="ARBA00022490"/>
    </source>
</evidence>
<comment type="function">
    <text evidence="5">May act as an export chaperone for the filament capping protein FliD.</text>
</comment>
<keyword evidence="2" id="KW-0963">Cytoplasm</keyword>
<dbReference type="AlphaFoldDB" id="A0A927HB05"/>
<keyword evidence="3" id="KW-1005">Bacterial flagellum biogenesis</keyword>
<proteinExistence type="inferred from homology"/>
<dbReference type="Pfam" id="PF05400">
    <property type="entry name" value="FliT"/>
    <property type="match status" value="1"/>
</dbReference>
<dbReference type="RefSeq" id="WP_190998034.1">
    <property type="nucleotide sequence ID" value="NZ_JACXSI010000019.1"/>
</dbReference>
<dbReference type="InterPro" id="IPR008622">
    <property type="entry name" value="FliT"/>
</dbReference>
<evidence type="ECO:0000256" key="5">
    <source>
        <dbReference type="ARBA" id="ARBA00093765"/>
    </source>
</evidence>